<dbReference type="Gene3D" id="2.40.160.20">
    <property type="match status" value="1"/>
</dbReference>
<dbReference type="RefSeq" id="WP_065194939.1">
    <property type="nucleotide sequence ID" value="NZ_LZFF01000022.1"/>
</dbReference>
<evidence type="ECO:0000256" key="7">
    <source>
        <dbReference type="ARBA" id="ARBA00023114"/>
    </source>
</evidence>
<feature type="domain" description="OmpA-like" evidence="13">
    <location>
        <begin position="198"/>
        <end position="316"/>
    </location>
</feature>
<keyword evidence="7" id="KW-0626">Porin</keyword>
<evidence type="ECO:0000256" key="2">
    <source>
        <dbReference type="ARBA" id="ARBA00005710"/>
    </source>
</evidence>
<comment type="subcellular location">
    <subcellularLocation>
        <location evidence="1">Cell outer membrane</location>
        <topology evidence="1">Multi-pass membrane protein</topology>
    </subcellularLocation>
</comment>
<dbReference type="PROSITE" id="PS51123">
    <property type="entry name" value="OMPA_2"/>
    <property type="match status" value="1"/>
</dbReference>
<evidence type="ECO:0000256" key="11">
    <source>
        <dbReference type="SAM" id="MobiDB-lite"/>
    </source>
</evidence>
<name>A0AAW4ZQU3_PHOPO</name>
<dbReference type="InterPro" id="IPR006665">
    <property type="entry name" value="OmpA-like"/>
</dbReference>
<evidence type="ECO:0000256" key="8">
    <source>
        <dbReference type="ARBA" id="ARBA00023136"/>
    </source>
</evidence>
<keyword evidence="6" id="KW-0406">Ion transport</keyword>
<evidence type="ECO:0000256" key="3">
    <source>
        <dbReference type="ARBA" id="ARBA00022448"/>
    </source>
</evidence>
<gene>
    <name evidence="14" type="ORF">GLP33_03550</name>
</gene>
<dbReference type="AlphaFoldDB" id="A0AAW4ZQU3"/>
<keyword evidence="8 10" id="KW-0472">Membrane</keyword>
<dbReference type="SUPFAM" id="SSF56925">
    <property type="entry name" value="OMPA-like"/>
    <property type="match status" value="1"/>
</dbReference>
<dbReference type="PANTHER" id="PTHR30329:SF21">
    <property type="entry name" value="LIPOPROTEIN YIAD-RELATED"/>
    <property type="match status" value="1"/>
</dbReference>
<evidence type="ECO:0000256" key="10">
    <source>
        <dbReference type="PROSITE-ProRule" id="PRU00473"/>
    </source>
</evidence>
<sequence>MKKTFLVLPLALLVSGAVNAATDNTFYAGARLGNSFYDLKHNDGINLDKENLAGGVFMGYKVTPWFALETGYTHLGSATVEGTDAKVRIQGADILAKFSYNVTENVDLYVKGGTYYYDAHSKNLGDEKSHGWAGTAGLGMDYFITDNVSAGLDYQYYHDIKLGADKTDVHFVGATLAYHWGAPAPVVAPEVVYVDQVSVATIEELKLTVPFAFDSTTITAGDASKLAPFEERLNTYPDATITVVGHTDSKGSEAYNQKLSQERAEAVAQALRTQLNVGTDRILSEGRGELDPVASNDTAEGRSENRRVDIIVPELNIETVTQVVAQ</sequence>
<keyword evidence="9" id="KW-0998">Cell outer membrane</keyword>
<dbReference type="PANTHER" id="PTHR30329">
    <property type="entry name" value="STATOR ELEMENT OF FLAGELLAR MOTOR COMPLEX"/>
    <property type="match status" value="1"/>
</dbReference>
<dbReference type="GO" id="GO:0009279">
    <property type="term" value="C:cell outer membrane"/>
    <property type="evidence" value="ECO:0007669"/>
    <property type="project" value="UniProtKB-SubCell"/>
</dbReference>
<keyword evidence="3" id="KW-0813">Transport</keyword>
<dbReference type="InterPro" id="IPR011250">
    <property type="entry name" value="OMP/PagP_B-barrel"/>
</dbReference>
<evidence type="ECO:0000259" key="13">
    <source>
        <dbReference type="PROSITE" id="PS51123"/>
    </source>
</evidence>
<dbReference type="CDD" id="cd07185">
    <property type="entry name" value="OmpA_C-like"/>
    <property type="match status" value="1"/>
</dbReference>
<dbReference type="SUPFAM" id="SSF103088">
    <property type="entry name" value="OmpA-like"/>
    <property type="match status" value="1"/>
</dbReference>
<accession>A0AAW4ZQU3</accession>
<feature type="signal peptide" evidence="12">
    <location>
        <begin position="1"/>
        <end position="20"/>
    </location>
</feature>
<dbReference type="InterPro" id="IPR050330">
    <property type="entry name" value="Bact_OuterMem_StrucFunc"/>
</dbReference>
<organism evidence="14 15">
    <name type="scientific">Photobacterium phosphoreum</name>
    <dbReference type="NCBI Taxonomy" id="659"/>
    <lineage>
        <taxon>Bacteria</taxon>
        <taxon>Pseudomonadati</taxon>
        <taxon>Pseudomonadota</taxon>
        <taxon>Gammaproteobacteria</taxon>
        <taxon>Vibrionales</taxon>
        <taxon>Vibrionaceae</taxon>
        <taxon>Photobacterium</taxon>
    </lineage>
</organism>
<proteinExistence type="inferred from homology"/>
<keyword evidence="5" id="KW-0812">Transmembrane</keyword>
<dbReference type="Pfam" id="PF01389">
    <property type="entry name" value="OmpA_membrane"/>
    <property type="match status" value="1"/>
</dbReference>
<evidence type="ECO:0000313" key="15">
    <source>
        <dbReference type="Proteomes" id="UP000813876"/>
    </source>
</evidence>
<evidence type="ECO:0000256" key="6">
    <source>
        <dbReference type="ARBA" id="ARBA00023065"/>
    </source>
</evidence>
<keyword evidence="4" id="KW-1134">Transmembrane beta strand</keyword>
<evidence type="ECO:0000256" key="1">
    <source>
        <dbReference type="ARBA" id="ARBA00004571"/>
    </source>
</evidence>
<comment type="similarity">
    <text evidence="2">Belongs to the outer membrane OOP (TC 1.B.6) superfamily. OmpA family.</text>
</comment>
<evidence type="ECO:0000313" key="14">
    <source>
        <dbReference type="EMBL" id="MCF2300800.1"/>
    </source>
</evidence>
<dbReference type="GO" id="GO:0046930">
    <property type="term" value="C:pore complex"/>
    <property type="evidence" value="ECO:0007669"/>
    <property type="project" value="UniProtKB-KW"/>
</dbReference>
<keyword evidence="12" id="KW-0732">Signal</keyword>
<dbReference type="InterPro" id="IPR006664">
    <property type="entry name" value="OMP_bac"/>
</dbReference>
<evidence type="ECO:0000256" key="9">
    <source>
        <dbReference type="ARBA" id="ARBA00023237"/>
    </source>
</evidence>
<protein>
    <submittedName>
        <fullName evidence="14">OmpA family protein</fullName>
    </submittedName>
</protein>
<comment type="caution">
    <text evidence="14">The sequence shown here is derived from an EMBL/GenBank/DDBJ whole genome shotgun (WGS) entry which is preliminary data.</text>
</comment>
<dbReference type="InterPro" id="IPR000498">
    <property type="entry name" value="OmpA-like_TM_dom"/>
</dbReference>
<dbReference type="GO" id="GO:0006811">
    <property type="term" value="P:monoatomic ion transport"/>
    <property type="evidence" value="ECO:0007669"/>
    <property type="project" value="UniProtKB-KW"/>
</dbReference>
<dbReference type="Gene3D" id="3.30.1330.60">
    <property type="entry name" value="OmpA-like domain"/>
    <property type="match status" value="1"/>
</dbReference>
<dbReference type="PRINTS" id="PR01021">
    <property type="entry name" value="OMPADOMAIN"/>
</dbReference>
<dbReference type="Proteomes" id="UP000813876">
    <property type="component" value="Unassembled WGS sequence"/>
</dbReference>
<feature type="region of interest" description="Disordered" evidence="11">
    <location>
        <begin position="286"/>
        <end position="305"/>
    </location>
</feature>
<reference evidence="14" key="1">
    <citation type="submission" date="2019-11" db="EMBL/GenBank/DDBJ databases">
        <title>Comparative genomics of photobacteria reveal adaptation to distinct habitats.</title>
        <authorList>
            <person name="Fuertes-Perez S."/>
            <person name="Hilgarth M."/>
            <person name="Vogel R.F."/>
        </authorList>
    </citation>
    <scope>NUCLEOTIDE SEQUENCE</scope>
    <source>
        <strain evidence="14">TMW2.2145</strain>
    </source>
</reference>
<dbReference type="InterPro" id="IPR006690">
    <property type="entry name" value="OMPA-like_CS"/>
</dbReference>
<dbReference type="GO" id="GO:0015288">
    <property type="term" value="F:porin activity"/>
    <property type="evidence" value="ECO:0007669"/>
    <property type="project" value="UniProtKB-KW"/>
</dbReference>
<dbReference type="Pfam" id="PF00691">
    <property type="entry name" value="OmpA"/>
    <property type="match status" value="1"/>
</dbReference>
<evidence type="ECO:0000256" key="4">
    <source>
        <dbReference type="ARBA" id="ARBA00022452"/>
    </source>
</evidence>
<dbReference type="InterPro" id="IPR036737">
    <property type="entry name" value="OmpA-like_sf"/>
</dbReference>
<dbReference type="EMBL" id="WMCP01000002">
    <property type="protein sequence ID" value="MCF2300800.1"/>
    <property type="molecule type" value="Genomic_DNA"/>
</dbReference>
<evidence type="ECO:0000256" key="12">
    <source>
        <dbReference type="SAM" id="SignalP"/>
    </source>
</evidence>
<evidence type="ECO:0000256" key="5">
    <source>
        <dbReference type="ARBA" id="ARBA00022692"/>
    </source>
</evidence>
<dbReference type="PROSITE" id="PS01068">
    <property type="entry name" value="OMPA_1"/>
    <property type="match status" value="1"/>
</dbReference>
<feature type="chain" id="PRO_5043565832" evidence="12">
    <location>
        <begin position="21"/>
        <end position="326"/>
    </location>
</feature>